<sequence>MEKTREHAIQERQICPKLNFNNGKRMLASATHKPLALFTLHLFQPLQAESAPCSGVSFWLDMMPGAFWITPVHIKPLDTSIESAGRAGGCQLEAEVLDFSVFLVKASASVGRQ</sequence>
<gene>
    <name evidence="1" type="ORF">ILYODFUR_013294</name>
</gene>
<accession>A0ABV0SP95</accession>
<evidence type="ECO:0000313" key="1">
    <source>
        <dbReference type="EMBL" id="MEQ2221197.1"/>
    </source>
</evidence>
<name>A0ABV0SP95_9TELE</name>
<keyword evidence="2" id="KW-1185">Reference proteome</keyword>
<comment type="caution">
    <text evidence="1">The sequence shown here is derived from an EMBL/GenBank/DDBJ whole genome shotgun (WGS) entry which is preliminary data.</text>
</comment>
<proteinExistence type="predicted"/>
<organism evidence="1 2">
    <name type="scientific">Ilyodon furcidens</name>
    <name type="common">goldbreast splitfin</name>
    <dbReference type="NCBI Taxonomy" id="33524"/>
    <lineage>
        <taxon>Eukaryota</taxon>
        <taxon>Metazoa</taxon>
        <taxon>Chordata</taxon>
        <taxon>Craniata</taxon>
        <taxon>Vertebrata</taxon>
        <taxon>Euteleostomi</taxon>
        <taxon>Actinopterygii</taxon>
        <taxon>Neopterygii</taxon>
        <taxon>Teleostei</taxon>
        <taxon>Neoteleostei</taxon>
        <taxon>Acanthomorphata</taxon>
        <taxon>Ovalentaria</taxon>
        <taxon>Atherinomorphae</taxon>
        <taxon>Cyprinodontiformes</taxon>
        <taxon>Goodeidae</taxon>
        <taxon>Ilyodon</taxon>
    </lineage>
</organism>
<reference evidence="1 2" key="1">
    <citation type="submission" date="2021-06" db="EMBL/GenBank/DDBJ databases">
        <authorList>
            <person name="Palmer J.M."/>
        </authorList>
    </citation>
    <scope>NUCLEOTIDE SEQUENCE [LARGE SCALE GENOMIC DNA]</scope>
    <source>
        <strain evidence="2">if_2019</strain>
        <tissue evidence="1">Muscle</tissue>
    </source>
</reference>
<evidence type="ECO:0000313" key="2">
    <source>
        <dbReference type="Proteomes" id="UP001482620"/>
    </source>
</evidence>
<dbReference type="EMBL" id="JAHRIQ010001075">
    <property type="protein sequence ID" value="MEQ2221197.1"/>
    <property type="molecule type" value="Genomic_DNA"/>
</dbReference>
<protein>
    <submittedName>
        <fullName evidence="1">Uncharacterized protein</fullName>
    </submittedName>
</protein>
<feature type="non-terminal residue" evidence="1">
    <location>
        <position position="113"/>
    </location>
</feature>
<dbReference type="Proteomes" id="UP001482620">
    <property type="component" value="Unassembled WGS sequence"/>
</dbReference>